<comment type="caution">
    <text evidence="1">The sequence shown here is derived from an EMBL/GenBank/DDBJ whole genome shotgun (WGS) entry which is preliminary data.</text>
</comment>
<dbReference type="Pfam" id="PF14431">
    <property type="entry name" value="YwqJ-deaminase"/>
    <property type="match status" value="1"/>
</dbReference>
<accession>U7R3P0</accession>
<keyword evidence="2" id="KW-1185">Reference proteome</keyword>
<proteinExistence type="predicted"/>
<name>U7R3P0_PHOTE</name>
<dbReference type="EMBL" id="AXDT01000025">
    <property type="protein sequence ID" value="ERT14553.1"/>
    <property type="molecule type" value="Genomic_DNA"/>
</dbReference>
<evidence type="ECO:0000313" key="1">
    <source>
        <dbReference type="EMBL" id="ERT14553.1"/>
    </source>
</evidence>
<gene>
    <name evidence="1" type="ORF">O185_03030</name>
</gene>
<dbReference type="Proteomes" id="UP000017133">
    <property type="component" value="Unassembled WGS sequence"/>
</dbReference>
<organism evidence="1 2">
    <name type="scientific">Photorhabdus temperata J3</name>
    <dbReference type="NCBI Taxonomy" id="1389415"/>
    <lineage>
        <taxon>Bacteria</taxon>
        <taxon>Pseudomonadati</taxon>
        <taxon>Pseudomonadota</taxon>
        <taxon>Gammaproteobacteria</taxon>
        <taxon>Enterobacterales</taxon>
        <taxon>Morganellaceae</taxon>
        <taxon>Photorhabdus</taxon>
    </lineage>
</organism>
<evidence type="ECO:0000313" key="2">
    <source>
        <dbReference type="Proteomes" id="UP000017133"/>
    </source>
</evidence>
<dbReference type="PATRIC" id="fig|1389415.4.peg.596"/>
<protein>
    <submittedName>
        <fullName evidence="1">Uncharacterized protein</fullName>
    </submittedName>
</protein>
<dbReference type="InterPro" id="IPR025968">
    <property type="entry name" value="YwqJ_deaminase"/>
</dbReference>
<dbReference type="RefSeq" id="WP_023043709.1">
    <property type="nucleotide sequence ID" value="NZ_AXDT01000025.1"/>
</dbReference>
<sequence length="134" mass="15076">MDLGSYRVANEEQFISGTKKAYQESGTALHSWVERRIKAHIKENNNVLPKMAGIAGLHAEVQALNYIVTQLSERGENISINLNSTYIFTQRLVGDENQDFPACHNCSGILSGMENVMTGRVENYRRMTRRNSVA</sequence>
<dbReference type="AlphaFoldDB" id="U7R3P0"/>
<reference evidence="1 2" key="1">
    <citation type="submission" date="2013-10" db="EMBL/GenBank/DDBJ databases">
        <title>Whole Genome Shotgun Sequence of Photorhabdus temperata J3.</title>
        <authorList>
            <person name="Park G.-S."/>
            <person name="Hong S.-J."/>
            <person name="Shin J.-H."/>
        </authorList>
    </citation>
    <scope>NUCLEOTIDE SEQUENCE [LARGE SCALE GENOMIC DNA]</scope>
    <source>
        <strain evidence="1 2">J3</strain>
    </source>
</reference>